<feature type="region of interest" description="Disordered" evidence="1">
    <location>
        <begin position="62"/>
        <end position="98"/>
    </location>
</feature>
<sequence>MASPGSVYSSDTRPASEQPYAEMSFNETHKSPPDVARRDQPYIRSAYDVGTAFRGVSMKSLDGASSLDQSWGPSEPSVDLDSFPLPPAKNSPQQSEYKVNPLSVPAKPLRSHASTLQKPGTSTCFARTGFSPPPVRRKTHMRMHRGPRFSHGLLLDGVAGFASASRHPSIDSALVEAISRSVCQQLRLFSAISKNNQERSASQPFREASHSQQGNHPRTFNQSDQSDKLAGRHGQSRRTKGLWQHVNPPATPTKSNISLHTVSPLMPFRPEFKAAGLAVTSKDQKRGFPAYIARLISTRSTQRRANRSGGKRHANVSKFDGLEEEDSSGSSMSQISFAPSQDMDEWRFALIDEAPVRKQKKRATKDKGKTKRHWFPCFTRDEDSVADGSWAHFRQISGDAVSRMPKDSPPTPPPKPTPLVLPRRSDRENGTRPRADSSPRSPRHKSFGARDAFHSQSRQPIKSTAHCHGGCYDGEPCSKEHIRMQPRTKRAQTAQNPPTRHFNSQEDETYRRPYQSLPTQRVNRGPSEGTRFKPYTKSSQPRPSFDPDHVGVCCRSGRGATSQANAPPNIPTRTSSIPENDSDSEDDREGDDGAIVDRDVLRGLHIAASAACDEEVDAFVRNRTGLRLRRFLADLKVLETLRDVQPVEGLGPGARRRRSTLRQLKQQVRRFREASESVMAA</sequence>
<feature type="region of interest" description="Disordered" evidence="1">
    <location>
        <begin position="400"/>
        <end position="466"/>
    </location>
</feature>
<feature type="region of interest" description="Disordered" evidence="1">
    <location>
        <begin position="485"/>
        <end position="592"/>
    </location>
</feature>
<comment type="caution">
    <text evidence="2">The sequence shown here is derived from an EMBL/GenBank/DDBJ whole genome shotgun (WGS) entry which is preliminary data.</text>
</comment>
<feature type="region of interest" description="Disordered" evidence="1">
    <location>
        <begin position="113"/>
        <end position="139"/>
    </location>
</feature>
<feature type="compositionally biased region" description="Polar residues" evidence="1">
    <location>
        <begin position="1"/>
        <end position="15"/>
    </location>
</feature>
<feature type="compositionally biased region" description="Polar residues" evidence="1">
    <location>
        <begin position="210"/>
        <end position="224"/>
    </location>
</feature>
<dbReference type="OrthoDB" id="273010at2759"/>
<organism evidence="2 3">
    <name type="scientific">Trichoderma harzianum</name>
    <name type="common">Hypocrea lixii</name>
    <dbReference type="NCBI Taxonomy" id="5544"/>
    <lineage>
        <taxon>Eukaryota</taxon>
        <taxon>Fungi</taxon>
        <taxon>Dikarya</taxon>
        <taxon>Ascomycota</taxon>
        <taxon>Pezizomycotina</taxon>
        <taxon>Sordariomycetes</taxon>
        <taxon>Hypocreomycetidae</taxon>
        <taxon>Hypocreales</taxon>
        <taxon>Hypocreaceae</taxon>
        <taxon>Trichoderma</taxon>
    </lineage>
</organism>
<name>A0A2K0U5T2_TRIHA</name>
<feature type="region of interest" description="Disordered" evidence="1">
    <location>
        <begin position="197"/>
        <end position="258"/>
    </location>
</feature>
<feature type="compositionally biased region" description="Polar residues" evidence="1">
    <location>
        <begin position="559"/>
        <end position="579"/>
    </location>
</feature>
<feature type="compositionally biased region" description="Polar residues" evidence="1">
    <location>
        <begin position="491"/>
        <end position="502"/>
    </location>
</feature>
<feature type="compositionally biased region" description="Pro residues" evidence="1">
    <location>
        <begin position="407"/>
        <end position="419"/>
    </location>
</feature>
<dbReference type="AlphaFoldDB" id="A0A2K0U5T2"/>
<evidence type="ECO:0000313" key="3">
    <source>
        <dbReference type="Proteomes" id="UP000236290"/>
    </source>
</evidence>
<protein>
    <submittedName>
        <fullName evidence="2">Uncharacterized protein</fullName>
    </submittedName>
</protein>
<feature type="region of interest" description="Disordered" evidence="1">
    <location>
        <begin position="1"/>
        <end position="42"/>
    </location>
</feature>
<reference evidence="2 3" key="1">
    <citation type="submission" date="2017-02" db="EMBL/GenBank/DDBJ databases">
        <title>Genomes of Trichoderma spp. with biocontrol activity.</title>
        <authorList>
            <person name="Gardiner D."/>
            <person name="Kazan K."/>
            <person name="Vos C."/>
            <person name="Harvey P."/>
        </authorList>
    </citation>
    <scope>NUCLEOTIDE SEQUENCE [LARGE SCALE GENOMIC DNA]</scope>
    <source>
        <strain evidence="2 3">Tr1</strain>
    </source>
</reference>
<feature type="region of interest" description="Disordered" evidence="1">
    <location>
        <begin position="299"/>
        <end position="338"/>
    </location>
</feature>
<dbReference type="EMBL" id="MTYI01000088">
    <property type="protein sequence ID" value="PNP53142.1"/>
    <property type="molecule type" value="Genomic_DNA"/>
</dbReference>
<gene>
    <name evidence="2" type="ORF">THARTR1_06352</name>
</gene>
<feature type="compositionally biased region" description="Basic residues" evidence="1">
    <location>
        <begin position="301"/>
        <end position="315"/>
    </location>
</feature>
<feature type="compositionally biased region" description="Acidic residues" evidence="1">
    <location>
        <begin position="580"/>
        <end position="592"/>
    </location>
</feature>
<feature type="compositionally biased region" description="Polar residues" evidence="1">
    <location>
        <begin position="113"/>
        <end position="125"/>
    </location>
</feature>
<evidence type="ECO:0000256" key="1">
    <source>
        <dbReference type="SAM" id="MobiDB-lite"/>
    </source>
</evidence>
<evidence type="ECO:0000313" key="2">
    <source>
        <dbReference type="EMBL" id="PNP53142.1"/>
    </source>
</evidence>
<accession>A0A2K0U5T2</accession>
<feature type="compositionally biased region" description="Basic and acidic residues" evidence="1">
    <location>
        <begin position="27"/>
        <end position="41"/>
    </location>
</feature>
<feature type="compositionally biased region" description="Basic and acidic residues" evidence="1">
    <location>
        <begin position="423"/>
        <end position="437"/>
    </location>
</feature>
<proteinExistence type="predicted"/>
<dbReference type="Proteomes" id="UP000236290">
    <property type="component" value="Unassembled WGS sequence"/>
</dbReference>